<keyword evidence="2" id="KW-1185">Reference proteome</keyword>
<protein>
    <submittedName>
        <fullName evidence="1">Uncharacterized protein</fullName>
    </submittedName>
</protein>
<evidence type="ECO:0000313" key="2">
    <source>
        <dbReference type="Proteomes" id="UP001062846"/>
    </source>
</evidence>
<dbReference type="Proteomes" id="UP001062846">
    <property type="component" value="Chromosome 11"/>
</dbReference>
<organism evidence="1 2">
    <name type="scientific">Rhododendron molle</name>
    <name type="common">Chinese azalea</name>
    <name type="synonym">Azalea mollis</name>
    <dbReference type="NCBI Taxonomy" id="49168"/>
    <lineage>
        <taxon>Eukaryota</taxon>
        <taxon>Viridiplantae</taxon>
        <taxon>Streptophyta</taxon>
        <taxon>Embryophyta</taxon>
        <taxon>Tracheophyta</taxon>
        <taxon>Spermatophyta</taxon>
        <taxon>Magnoliopsida</taxon>
        <taxon>eudicotyledons</taxon>
        <taxon>Gunneridae</taxon>
        <taxon>Pentapetalae</taxon>
        <taxon>asterids</taxon>
        <taxon>Ericales</taxon>
        <taxon>Ericaceae</taxon>
        <taxon>Ericoideae</taxon>
        <taxon>Rhodoreae</taxon>
        <taxon>Rhododendron</taxon>
    </lineage>
</organism>
<dbReference type="EMBL" id="CM046398">
    <property type="protein sequence ID" value="KAI8530463.1"/>
    <property type="molecule type" value="Genomic_DNA"/>
</dbReference>
<comment type="caution">
    <text evidence="1">The sequence shown here is derived from an EMBL/GenBank/DDBJ whole genome shotgun (WGS) entry which is preliminary data.</text>
</comment>
<reference evidence="1" key="1">
    <citation type="submission" date="2022-02" db="EMBL/GenBank/DDBJ databases">
        <title>Plant Genome Project.</title>
        <authorList>
            <person name="Zhang R.-G."/>
        </authorList>
    </citation>
    <scope>NUCLEOTIDE SEQUENCE</scope>
    <source>
        <strain evidence="1">AT1</strain>
    </source>
</reference>
<accession>A0ACC0LNV0</accession>
<proteinExistence type="predicted"/>
<gene>
    <name evidence="1" type="ORF">RHMOL_Rhmol11G0060500</name>
</gene>
<name>A0ACC0LNV0_RHOML</name>
<sequence>MAEIDGANGKTSRGDGGEQSRVGVKTSRPPVDNQPMEEAPTSTGAGVSSSEGNSDGHSMKVSDGGDRRMLVAQGRMPMAVGSEGPLVHQLDSRGIVEGFIVTGGGFGEGSCGSEGSSGSGGDDRPVSPSRDLERGKGLAFVEETPREAPVEQVEFVSPVGSSRHDPITSSDLAEFIGEAALAQRMEENPAVVGMVLAAREETLRMHGSLNATDSTLLNIQRIVFLRGVASSRGHGDLASSLELYRALPERVRELMDDAGFGLFILTPTVVKSDHAVLIALAERWQDTSNTFHFPIGEITVTPLDFAASTGLRVGGEPIPFDSGIHRDKAALRWFLRQEPVGGDETVWHDQLRAYLQDRIPTTVQDEEQMARAYLVYLFGVTLYSNKRATVHRLTCRPFVTYARSLGTTGEEQL</sequence>
<evidence type="ECO:0000313" key="1">
    <source>
        <dbReference type="EMBL" id="KAI8530463.1"/>
    </source>
</evidence>